<dbReference type="EMBL" id="JBBKAK010000001">
    <property type="protein sequence ID" value="MEJ8672930.1"/>
    <property type="molecule type" value="Genomic_DNA"/>
</dbReference>
<protein>
    <recommendedName>
        <fullName evidence="4">Transposase</fullName>
    </recommendedName>
</protein>
<proteinExistence type="predicted"/>
<feature type="region of interest" description="Disordered" evidence="1">
    <location>
        <begin position="86"/>
        <end position="109"/>
    </location>
</feature>
<organism evidence="2 3">
    <name type="scientific">Streptomyces machairae</name>
    <dbReference type="NCBI Taxonomy" id="3134109"/>
    <lineage>
        <taxon>Bacteria</taxon>
        <taxon>Bacillati</taxon>
        <taxon>Actinomycetota</taxon>
        <taxon>Actinomycetes</taxon>
        <taxon>Kitasatosporales</taxon>
        <taxon>Streptomycetaceae</taxon>
        <taxon>Streptomyces</taxon>
    </lineage>
</organism>
<evidence type="ECO:0000313" key="3">
    <source>
        <dbReference type="Proteomes" id="UP001376459"/>
    </source>
</evidence>
<comment type="caution">
    <text evidence="2">The sequence shown here is derived from an EMBL/GenBank/DDBJ whole genome shotgun (WGS) entry which is preliminary data.</text>
</comment>
<keyword evidence="3" id="KW-1185">Reference proteome</keyword>
<dbReference type="Proteomes" id="UP001376459">
    <property type="component" value="Unassembled WGS sequence"/>
</dbReference>
<name>A0ABU8UVI5_9ACTN</name>
<evidence type="ECO:0008006" key="4">
    <source>
        <dbReference type="Google" id="ProtNLM"/>
    </source>
</evidence>
<evidence type="ECO:0000313" key="2">
    <source>
        <dbReference type="EMBL" id="MEJ8672930.1"/>
    </source>
</evidence>
<sequence length="109" mass="11729">MCCWPRSELPRSSFCAANAAWARRYALSQEHDALLADGLHATWLKLKQCTTTRLAQIRLHAALTPPAGVGEWHVLLDGLDEGVNDLSPAGPVPGRGARGHARAGPREAL</sequence>
<gene>
    <name evidence="2" type="ORF">WKI71_44850</name>
</gene>
<accession>A0ABU8UVI5</accession>
<evidence type="ECO:0000256" key="1">
    <source>
        <dbReference type="SAM" id="MobiDB-lite"/>
    </source>
</evidence>
<reference evidence="2 3" key="1">
    <citation type="submission" date="2024-03" db="EMBL/GenBank/DDBJ databases">
        <title>Novel Streptomyces species of biotechnological and ecological value are a feature of Machair soil.</title>
        <authorList>
            <person name="Prole J.R."/>
            <person name="Goodfellow M."/>
            <person name="Allenby N."/>
            <person name="Ward A.C."/>
        </authorList>
    </citation>
    <scope>NUCLEOTIDE SEQUENCE [LARGE SCALE GENOMIC DNA]</scope>
    <source>
        <strain evidence="2 3">MS1.AVA.1</strain>
    </source>
</reference>